<dbReference type="HOGENOM" id="CLU_1636389_0_0_1"/>
<dbReference type="EMBL" id="KN822026">
    <property type="protein sequence ID" value="KIM64737.1"/>
    <property type="molecule type" value="Genomic_DNA"/>
</dbReference>
<name>A0A0C3AIK3_9AGAM</name>
<reference evidence="3" key="2">
    <citation type="submission" date="2015-01" db="EMBL/GenBank/DDBJ databases">
        <title>Evolutionary Origins and Diversification of the Mycorrhizal Mutualists.</title>
        <authorList>
            <consortium name="DOE Joint Genome Institute"/>
            <consortium name="Mycorrhizal Genomics Consortium"/>
            <person name="Kohler A."/>
            <person name="Kuo A."/>
            <person name="Nagy L.G."/>
            <person name="Floudas D."/>
            <person name="Copeland A."/>
            <person name="Barry K.W."/>
            <person name="Cichocki N."/>
            <person name="Veneault-Fourrey C."/>
            <person name="LaButti K."/>
            <person name="Lindquist E.A."/>
            <person name="Lipzen A."/>
            <person name="Lundell T."/>
            <person name="Morin E."/>
            <person name="Murat C."/>
            <person name="Riley R."/>
            <person name="Ohm R."/>
            <person name="Sun H."/>
            <person name="Tunlid A."/>
            <person name="Henrissat B."/>
            <person name="Grigoriev I.V."/>
            <person name="Hibbett D.S."/>
            <person name="Martin F."/>
        </authorList>
    </citation>
    <scope>NUCLEOTIDE SEQUENCE [LARGE SCALE GENOMIC DNA]</scope>
    <source>
        <strain evidence="3">Foug A</strain>
    </source>
</reference>
<sequence>MQMVHGIRRPLWLRDKECMYGSGSRPVFKPTHIPYTLSVTRHGIHHETIDGLFSAMKAYFLLPLETKMKTVESLVSGSGGENDETSGNNDRPKAGTNVYTSRRAARAARKVLYRLCALALDHPEMYFADKTKESAPDVRTIPYLPQTGSVDNGIAGLSAHTE</sequence>
<dbReference type="InParanoid" id="A0A0C3AIK3"/>
<protein>
    <submittedName>
        <fullName evidence="2">Uncharacterized protein</fullName>
    </submittedName>
</protein>
<evidence type="ECO:0000313" key="3">
    <source>
        <dbReference type="Proteomes" id="UP000053989"/>
    </source>
</evidence>
<dbReference type="Gene3D" id="2.60.120.330">
    <property type="entry name" value="B-lactam Antibiotic, Isopenicillin N Synthase, Chain"/>
    <property type="match status" value="1"/>
</dbReference>
<proteinExistence type="predicted"/>
<evidence type="ECO:0000313" key="2">
    <source>
        <dbReference type="EMBL" id="KIM64737.1"/>
    </source>
</evidence>
<dbReference type="STRING" id="1036808.A0A0C3AIK3"/>
<dbReference type="InterPro" id="IPR027443">
    <property type="entry name" value="IPNS-like_sf"/>
</dbReference>
<dbReference type="SUPFAM" id="SSF51197">
    <property type="entry name" value="Clavaminate synthase-like"/>
    <property type="match status" value="1"/>
</dbReference>
<keyword evidence="3" id="KW-1185">Reference proteome</keyword>
<dbReference type="AlphaFoldDB" id="A0A0C3AIK3"/>
<dbReference type="OrthoDB" id="288590at2759"/>
<dbReference type="Proteomes" id="UP000053989">
    <property type="component" value="Unassembled WGS sequence"/>
</dbReference>
<organism evidence="2 3">
    <name type="scientific">Scleroderma citrinum Foug A</name>
    <dbReference type="NCBI Taxonomy" id="1036808"/>
    <lineage>
        <taxon>Eukaryota</taxon>
        <taxon>Fungi</taxon>
        <taxon>Dikarya</taxon>
        <taxon>Basidiomycota</taxon>
        <taxon>Agaricomycotina</taxon>
        <taxon>Agaricomycetes</taxon>
        <taxon>Agaricomycetidae</taxon>
        <taxon>Boletales</taxon>
        <taxon>Sclerodermatineae</taxon>
        <taxon>Sclerodermataceae</taxon>
        <taxon>Scleroderma</taxon>
    </lineage>
</organism>
<gene>
    <name evidence="2" type="ORF">SCLCIDRAFT_590111</name>
</gene>
<evidence type="ECO:0000256" key="1">
    <source>
        <dbReference type="SAM" id="MobiDB-lite"/>
    </source>
</evidence>
<feature type="region of interest" description="Disordered" evidence="1">
    <location>
        <begin position="73"/>
        <end position="96"/>
    </location>
</feature>
<reference evidence="2 3" key="1">
    <citation type="submission" date="2014-04" db="EMBL/GenBank/DDBJ databases">
        <authorList>
            <consortium name="DOE Joint Genome Institute"/>
            <person name="Kuo A."/>
            <person name="Kohler A."/>
            <person name="Nagy L.G."/>
            <person name="Floudas D."/>
            <person name="Copeland A."/>
            <person name="Barry K.W."/>
            <person name="Cichocki N."/>
            <person name="Veneault-Fourrey C."/>
            <person name="LaButti K."/>
            <person name="Lindquist E.A."/>
            <person name="Lipzen A."/>
            <person name="Lundell T."/>
            <person name="Morin E."/>
            <person name="Murat C."/>
            <person name="Sun H."/>
            <person name="Tunlid A."/>
            <person name="Henrissat B."/>
            <person name="Grigoriev I.V."/>
            <person name="Hibbett D.S."/>
            <person name="Martin F."/>
            <person name="Nordberg H.P."/>
            <person name="Cantor M.N."/>
            <person name="Hua S.X."/>
        </authorList>
    </citation>
    <scope>NUCLEOTIDE SEQUENCE [LARGE SCALE GENOMIC DNA]</scope>
    <source>
        <strain evidence="2 3">Foug A</strain>
    </source>
</reference>
<accession>A0A0C3AIK3</accession>